<comment type="caution">
    <text evidence="1">The sequence shown here is derived from an EMBL/GenBank/DDBJ whole genome shotgun (WGS) entry which is preliminary data.</text>
</comment>
<sequence length="272" mass="28986">MRGTRALPTLDLVDAGDHVCWLVEQGEDFGSTARAFLADGALFGDKVLVVGSAETRWPHRGTAQGLLLDPGAERVAGVEWGTEAVLAAVRREADTACREGFRALRVLAQADSLWPGGASAQTVARHELDLDALVADTGTLMVCAYHRNGFDRATLELAVGVHPHQMGRRAPMPDFRMFSAGPDCWSVSGVIDADGAAAFRTAVGELLARSATVRLRCQDLQLMDAAAMEALAGCVRALPGRKVVLEGVNGTVRRCWSLLGYDTPQIPVELAP</sequence>
<dbReference type="Gene3D" id="3.30.750.24">
    <property type="entry name" value="STAS domain"/>
    <property type="match status" value="1"/>
</dbReference>
<protein>
    <submittedName>
        <fullName evidence="1">MEDS domain-containing protein</fullName>
    </submittedName>
</protein>
<dbReference type="CDD" id="cd07043">
    <property type="entry name" value="STAS_anti-anti-sigma_factors"/>
    <property type="match status" value="1"/>
</dbReference>
<dbReference type="InterPro" id="IPR036513">
    <property type="entry name" value="STAS_dom_sf"/>
</dbReference>
<gene>
    <name evidence="1" type="ORF">ACEZDG_28565</name>
</gene>
<accession>A0ABV6VHR0</accession>
<name>A0ABV6VHR0_9ACTN</name>
<dbReference type="InterPro" id="IPR025847">
    <property type="entry name" value="MEDS_domain"/>
</dbReference>
<evidence type="ECO:0000313" key="1">
    <source>
        <dbReference type="EMBL" id="MFC1413228.1"/>
    </source>
</evidence>
<organism evidence="1 2">
    <name type="scientific">Streptacidiphilus alkalitolerans</name>
    <dbReference type="NCBI Taxonomy" id="3342712"/>
    <lineage>
        <taxon>Bacteria</taxon>
        <taxon>Bacillati</taxon>
        <taxon>Actinomycetota</taxon>
        <taxon>Actinomycetes</taxon>
        <taxon>Kitasatosporales</taxon>
        <taxon>Streptomycetaceae</taxon>
        <taxon>Streptacidiphilus</taxon>
    </lineage>
</organism>
<reference evidence="1 2" key="1">
    <citation type="submission" date="2024-09" db="EMBL/GenBank/DDBJ databases">
        <authorList>
            <person name="Lee S.D."/>
        </authorList>
    </citation>
    <scope>NUCLEOTIDE SEQUENCE [LARGE SCALE GENOMIC DNA]</scope>
    <source>
        <strain evidence="1 2">N1-1</strain>
    </source>
</reference>
<dbReference type="SUPFAM" id="SSF52091">
    <property type="entry name" value="SpoIIaa-like"/>
    <property type="match status" value="1"/>
</dbReference>
<keyword evidence="2" id="KW-1185">Reference proteome</keyword>
<dbReference type="Proteomes" id="UP001592582">
    <property type="component" value="Unassembled WGS sequence"/>
</dbReference>
<evidence type="ECO:0000313" key="2">
    <source>
        <dbReference type="Proteomes" id="UP001592582"/>
    </source>
</evidence>
<dbReference type="EMBL" id="JBHEZX010000015">
    <property type="protein sequence ID" value="MFC1413228.1"/>
    <property type="molecule type" value="Genomic_DNA"/>
</dbReference>
<proteinExistence type="predicted"/>
<dbReference type="InterPro" id="IPR002645">
    <property type="entry name" value="STAS_dom"/>
</dbReference>
<dbReference type="InterPro" id="IPR058548">
    <property type="entry name" value="MlaB-like_STAS"/>
</dbReference>
<dbReference type="PROSITE" id="PS50801">
    <property type="entry name" value="STAS"/>
    <property type="match status" value="1"/>
</dbReference>
<dbReference type="Pfam" id="PF14417">
    <property type="entry name" value="MEDS"/>
    <property type="match status" value="1"/>
</dbReference>
<dbReference type="Pfam" id="PF13466">
    <property type="entry name" value="STAS_2"/>
    <property type="match status" value="1"/>
</dbReference>